<dbReference type="HOGENOM" id="CLU_019602_18_0_6"/>
<dbReference type="InterPro" id="IPR001638">
    <property type="entry name" value="Solute-binding_3/MltF_N"/>
</dbReference>
<dbReference type="InterPro" id="IPR005768">
    <property type="entry name" value="Lys_Arg_Orn-bd"/>
</dbReference>
<organism evidence="12 13">
    <name type="scientific">Edwardsiella anguillarum ET080813</name>
    <dbReference type="NCBI Taxonomy" id="667120"/>
    <lineage>
        <taxon>Bacteria</taxon>
        <taxon>Pseudomonadati</taxon>
        <taxon>Pseudomonadota</taxon>
        <taxon>Gammaproteobacteria</taxon>
        <taxon>Enterobacterales</taxon>
        <taxon>Hafniaceae</taxon>
        <taxon>Edwardsiella</taxon>
    </lineage>
</organism>
<dbReference type="GO" id="GO:0030288">
    <property type="term" value="C:outer membrane-bounded periplasmic space"/>
    <property type="evidence" value="ECO:0007669"/>
    <property type="project" value="InterPro"/>
</dbReference>
<evidence type="ECO:0000256" key="5">
    <source>
        <dbReference type="ARBA" id="ARBA00022764"/>
    </source>
</evidence>
<dbReference type="NCBIfam" id="NF011583">
    <property type="entry name" value="PRK15007.1"/>
    <property type="match status" value="1"/>
</dbReference>
<dbReference type="Gene3D" id="3.40.190.10">
    <property type="entry name" value="Periplasmic binding protein-like II"/>
    <property type="match status" value="2"/>
</dbReference>
<feature type="signal peptide" evidence="9">
    <location>
        <begin position="1"/>
        <end position="19"/>
    </location>
</feature>
<evidence type="ECO:0000256" key="8">
    <source>
        <dbReference type="RuleBase" id="RU003744"/>
    </source>
</evidence>
<dbReference type="CDD" id="cd13700">
    <property type="entry name" value="PBP2_Arg_STM4351"/>
    <property type="match status" value="1"/>
</dbReference>
<evidence type="ECO:0000256" key="9">
    <source>
        <dbReference type="SAM" id="SignalP"/>
    </source>
</evidence>
<dbReference type="Pfam" id="PF00497">
    <property type="entry name" value="SBP_bac_3"/>
    <property type="match status" value="1"/>
</dbReference>
<dbReference type="KEGG" id="ete:ETEE_0227"/>
<evidence type="ECO:0000256" key="7">
    <source>
        <dbReference type="ARBA" id="ARBA00063465"/>
    </source>
</evidence>
<evidence type="ECO:0000259" key="10">
    <source>
        <dbReference type="SMART" id="SM00062"/>
    </source>
</evidence>
<keyword evidence="4 9" id="KW-0732">Signal</keyword>
<dbReference type="GO" id="GO:0015276">
    <property type="term" value="F:ligand-gated monoatomic ion channel activity"/>
    <property type="evidence" value="ECO:0007669"/>
    <property type="project" value="InterPro"/>
</dbReference>
<evidence type="ECO:0000259" key="11">
    <source>
        <dbReference type="SMART" id="SM00079"/>
    </source>
</evidence>
<evidence type="ECO:0000313" key="13">
    <source>
        <dbReference type="Proteomes" id="UP000028681"/>
    </source>
</evidence>
<dbReference type="PROSITE" id="PS01039">
    <property type="entry name" value="SBP_BACTERIAL_3"/>
    <property type="match status" value="1"/>
</dbReference>
<dbReference type="SMART" id="SM00062">
    <property type="entry name" value="PBPb"/>
    <property type="match status" value="1"/>
</dbReference>
<dbReference type="InterPro" id="IPR018313">
    <property type="entry name" value="SBP_3_CS"/>
</dbReference>
<reference evidence="12 13" key="1">
    <citation type="journal article" date="2012" name="PLoS ONE">
        <title>Edwardsiella comparative phylogenomics reveal the new intra/inter-species taxonomic relationships, virulence evolution and niche adaptation mechanisms.</title>
        <authorList>
            <person name="Yang M."/>
            <person name="Lv Y."/>
            <person name="Xiao J."/>
            <person name="Wu H."/>
            <person name="Zheng H."/>
            <person name="Liu Q."/>
            <person name="Zhang Y."/>
            <person name="Wang Q."/>
        </authorList>
    </citation>
    <scope>NUCLEOTIDE SEQUENCE [LARGE SCALE GENOMIC DNA]</scope>
    <source>
        <strain evidence="13">080813</strain>
    </source>
</reference>
<dbReference type="SMART" id="SM00079">
    <property type="entry name" value="PBPe"/>
    <property type="match status" value="1"/>
</dbReference>
<name>A0A076LJF9_9GAMM</name>
<evidence type="ECO:0000256" key="3">
    <source>
        <dbReference type="ARBA" id="ARBA00022448"/>
    </source>
</evidence>
<accession>A0A076LJF9</accession>
<keyword evidence="3" id="KW-0813">Transport</keyword>
<dbReference type="FunFam" id="3.40.190.10:FF:000014">
    <property type="entry name" value="Arginine ABC transporter substrate-binding protein"/>
    <property type="match status" value="1"/>
</dbReference>
<dbReference type="NCBIfam" id="TIGR01096">
    <property type="entry name" value="3A0103s03R"/>
    <property type="match status" value="1"/>
</dbReference>
<gene>
    <name evidence="12" type="primary">artJ</name>
    <name evidence="12" type="ORF">ETEE_0227</name>
</gene>
<protein>
    <submittedName>
        <fullName evidence="12">Arginine ABC transporter, periplasmic arginine-binding protein ArtJ</fullName>
    </submittedName>
</protein>
<dbReference type="GeneID" id="33938037"/>
<comment type="similarity">
    <text evidence="2 8">Belongs to the bacterial solute-binding protein 3 family.</text>
</comment>
<dbReference type="GO" id="GO:0006865">
    <property type="term" value="P:amino acid transport"/>
    <property type="evidence" value="ECO:0007669"/>
    <property type="project" value="UniProtKB-KW"/>
</dbReference>
<evidence type="ECO:0000256" key="4">
    <source>
        <dbReference type="ARBA" id="ARBA00022729"/>
    </source>
</evidence>
<dbReference type="InterPro" id="IPR001320">
    <property type="entry name" value="Iontro_rcpt_C"/>
</dbReference>
<dbReference type="Proteomes" id="UP000028681">
    <property type="component" value="Chromosome"/>
</dbReference>
<dbReference type="RefSeq" id="WP_034162510.1">
    <property type="nucleotide sequence ID" value="NZ_CP006664.1"/>
</dbReference>
<feature type="domain" description="Ionotropic glutamate receptor C-terminal" evidence="11">
    <location>
        <begin position="22"/>
        <end position="243"/>
    </location>
</feature>
<proteinExistence type="inferred from homology"/>
<evidence type="ECO:0000313" key="12">
    <source>
        <dbReference type="EMBL" id="AIJ06708.1"/>
    </source>
</evidence>
<sequence length="244" mass="26803">MKKLLACAIVVACSFSAQAAENIRFASSATYPPFESLDASNNIVGFDIDLAKALCQEMKANCTFNNQAFDSLITALKFKRYDAVISGMDITPERQKQVAFTQPYYANSAIIIAQKGKYHSIADMKGLRVGMENGTTHQKYLQDKHPEIKPVAYDSYQNAILDLKNGRIDGVFGDTAVVNEWLKNNPQLAAVGEHVTDPQYFGIGLGIAVRPDNQALLDQLNQALAAIKANGTYQKISDKWFPAS</sequence>
<dbReference type="GO" id="GO:0016020">
    <property type="term" value="C:membrane"/>
    <property type="evidence" value="ECO:0007669"/>
    <property type="project" value="InterPro"/>
</dbReference>
<comment type="subcellular location">
    <subcellularLocation>
        <location evidence="1">Periplasm</location>
    </subcellularLocation>
</comment>
<evidence type="ECO:0000256" key="1">
    <source>
        <dbReference type="ARBA" id="ARBA00004418"/>
    </source>
</evidence>
<evidence type="ECO:0000256" key="2">
    <source>
        <dbReference type="ARBA" id="ARBA00010333"/>
    </source>
</evidence>
<comment type="subunit">
    <text evidence="7">The complex is composed of two ATP-binding proteins (ArtP), two transmembrane proteins (ArtM and ArtQ) and two solute-binding proteins (ArtJ and ArtI).</text>
</comment>
<keyword evidence="6" id="KW-0029">Amino-acid transport</keyword>
<feature type="chain" id="PRO_5001714609" evidence="9">
    <location>
        <begin position="20"/>
        <end position="244"/>
    </location>
</feature>
<keyword evidence="5" id="KW-0574">Periplasm</keyword>
<dbReference type="EMBL" id="CP006664">
    <property type="protein sequence ID" value="AIJ06708.1"/>
    <property type="molecule type" value="Genomic_DNA"/>
</dbReference>
<feature type="domain" description="Solute-binding protein family 3/N-terminal" evidence="10">
    <location>
        <begin position="22"/>
        <end position="244"/>
    </location>
</feature>
<evidence type="ECO:0000256" key="6">
    <source>
        <dbReference type="ARBA" id="ARBA00022970"/>
    </source>
</evidence>
<dbReference type="PANTHER" id="PTHR35936">
    <property type="entry name" value="MEMBRANE-BOUND LYTIC MUREIN TRANSGLYCOSYLASE F"/>
    <property type="match status" value="1"/>
</dbReference>
<dbReference type="AlphaFoldDB" id="A0A076LJF9"/>
<dbReference type="SUPFAM" id="SSF53850">
    <property type="entry name" value="Periplasmic binding protein-like II"/>
    <property type="match status" value="1"/>
</dbReference>
<dbReference type="PANTHER" id="PTHR35936:SF36">
    <property type="entry name" value="ABC TRANSPORTER ARGININE-BINDING PROTEIN 1"/>
    <property type="match status" value="1"/>
</dbReference>